<evidence type="ECO:0000313" key="2">
    <source>
        <dbReference type="EMBL" id="KAF7387012.1"/>
    </source>
</evidence>
<feature type="compositionally biased region" description="Basic and acidic residues" evidence="1">
    <location>
        <begin position="31"/>
        <end position="49"/>
    </location>
</feature>
<organism evidence="2 3">
    <name type="scientific">Vespula vulgaris</name>
    <name type="common">Yellow jacket</name>
    <name type="synonym">Wasp</name>
    <dbReference type="NCBI Taxonomy" id="7454"/>
    <lineage>
        <taxon>Eukaryota</taxon>
        <taxon>Metazoa</taxon>
        <taxon>Ecdysozoa</taxon>
        <taxon>Arthropoda</taxon>
        <taxon>Hexapoda</taxon>
        <taxon>Insecta</taxon>
        <taxon>Pterygota</taxon>
        <taxon>Neoptera</taxon>
        <taxon>Endopterygota</taxon>
        <taxon>Hymenoptera</taxon>
        <taxon>Apocrita</taxon>
        <taxon>Aculeata</taxon>
        <taxon>Vespoidea</taxon>
        <taxon>Vespidae</taxon>
        <taxon>Vespinae</taxon>
        <taxon>Vespula</taxon>
    </lineage>
</organism>
<dbReference type="Proteomes" id="UP000614350">
    <property type="component" value="Unassembled WGS sequence"/>
</dbReference>
<feature type="region of interest" description="Disordered" evidence="1">
    <location>
        <begin position="1"/>
        <end position="52"/>
    </location>
</feature>
<evidence type="ECO:0000256" key="1">
    <source>
        <dbReference type="SAM" id="MobiDB-lite"/>
    </source>
</evidence>
<comment type="caution">
    <text evidence="2">The sequence shown here is derived from an EMBL/GenBank/DDBJ whole genome shotgun (WGS) entry which is preliminary data.</text>
</comment>
<dbReference type="AlphaFoldDB" id="A0A834JH20"/>
<reference evidence="2" key="1">
    <citation type="journal article" date="2020" name="G3 (Bethesda)">
        <title>High-Quality Assemblies for Three Invasive Social Wasps from the &lt;i&gt;Vespula&lt;/i&gt; Genus.</title>
        <authorList>
            <person name="Harrop T.W.R."/>
            <person name="Guhlin J."/>
            <person name="McLaughlin G.M."/>
            <person name="Permina E."/>
            <person name="Stockwell P."/>
            <person name="Gilligan J."/>
            <person name="Le Lec M.F."/>
            <person name="Gruber M.A.M."/>
            <person name="Quinn O."/>
            <person name="Lovegrove M."/>
            <person name="Duncan E.J."/>
            <person name="Remnant E.J."/>
            <person name="Van Eeckhoven J."/>
            <person name="Graham B."/>
            <person name="Knapp R.A."/>
            <person name="Langford K.W."/>
            <person name="Kronenberg Z."/>
            <person name="Press M.O."/>
            <person name="Eacker S.M."/>
            <person name="Wilson-Rankin E.E."/>
            <person name="Purcell J."/>
            <person name="Lester P.J."/>
            <person name="Dearden P.K."/>
        </authorList>
    </citation>
    <scope>NUCLEOTIDE SEQUENCE</scope>
    <source>
        <strain evidence="2">Marl-1</strain>
    </source>
</reference>
<accession>A0A834JH20</accession>
<protein>
    <submittedName>
        <fullName evidence="2">Uncharacterized protein</fullName>
    </submittedName>
</protein>
<evidence type="ECO:0000313" key="3">
    <source>
        <dbReference type="Proteomes" id="UP000614350"/>
    </source>
</evidence>
<proteinExistence type="predicted"/>
<feature type="compositionally biased region" description="Basic residues" evidence="1">
    <location>
        <begin position="21"/>
        <end position="30"/>
    </location>
</feature>
<name>A0A834JH20_VESVU</name>
<dbReference type="EMBL" id="JACSEA010000013">
    <property type="protein sequence ID" value="KAF7387012.1"/>
    <property type="molecule type" value="Genomic_DNA"/>
</dbReference>
<keyword evidence="3" id="KW-1185">Reference proteome</keyword>
<gene>
    <name evidence="2" type="ORF">HZH66_011464</name>
</gene>
<sequence length="99" mass="11823">MLEPIYNKKRQKRDYEDTKRKRDRERKKKKEREINKERKKDGPSSRASDDQSICTGCRLCQRTSKTILASYSLAIRVILKKYNNNNNINNNNANLIYRS</sequence>